<name>A0ABU1GYQ5_9GAMM</name>
<evidence type="ECO:0000256" key="5">
    <source>
        <dbReference type="SAM" id="Phobius"/>
    </source>
</evidence>
<dbReference type="PANTHER" id="PTHR36926:SF1">
    <property type="entry name" value="COLICIN V PRODUCTION PROTEIN"/>
    <property type="match status" value="1"/>
</dbReference>
<accession>A0ABU1GYQ5</accession>
<sequence length="176" mass="19024">MTWTWVDWAFAGVLVLSVLNGLARGFIREGLGFLAWGGALFAARFFAGPAGEVFQSYIASPEVRLAVGFVLVVFVVIVASGMIIRVLDSVVEWVGMGRFNRLLGGCVGFLKGGAIVILVASVVGLTPWRHAPAWQDSQLRPSVAKARDAVMQHWENWAADRRADELDKQAPLDAGA</sequence>
<organism evidence="6 7">
    <name type="scientific">Larsenimonas suaedae</name>
    <dbReference type="NCBI Taxonomy" id="1851019"/>
    <lineage>
        <taxon>Bacteria</taxon>
        <taxon>Pseudomonadati</taxon>
        <taxon>Pseudomonadota</taxon>
        <taxon>Gammaproteobacteria</taxon>
        <taxon>Oceanospirillales</taxon>
        <taxon>Halomonadaceae</taxon>
        <taxon>Larsenimonas</taxon>
    </lineage>
</organism>
<dbReference type="Pfam" id="PF02674">
    <property type="entry name" value="Colicin_V"/>
    <property type="match status" value="1"/>
</dbReference>
<evidence type="ECO:0000313" key="7">
    <source>
        <dbReference type="Proteomes" id="UP001269375"/>
    </source>
</evidence>
<dbReference type="InterPro" id="IPR052719">
    <property type="entry name" value="CvpA-like"/>
</dbReference>
<keyword evidence="4 5" id="KW-0472">Membrane</keyword>
<keyword evidence="2 5" id="KW-0812">Transmembrane</keyword>
<reference evidence="6 7" key="1">
    <citation type="submission" date="2023-04" db="EMBL/GenBank/DDBJ databases">
        <title>A long-awaited taxogenomic arrangement of the family Halomonadaceae.</title>
        <authorList>
            <person name="De La Haba R."/>
            <person name="Chuvochina M."/>
            <person name="Wittouck S."/>
            <person name="Arahal D.R."/>
            <person name="Sanchez-Porro C."/>
            <person name="Hugenholtz P."/>
            <person name="Ventosa A."/>
        </authorList>
    </citation>
    <scope>NUCLEOTIDE SEQUENCE [LARGE SCALE GENOMIC DNA]</scope>
    <source>
        <strain evidence="6 7">DSM 22428</strain>
    </source>
</reference>
<feature type="transmembrane region" description="Helical" evidence="5">
    <location>
        <begin position="66"/>
        <end position="87"/>
    </location>
</feature>
<proteinExistence type="predicted"/>
<feature type="transmembrane region" description="Helical" evidence="5">
    <location>
        <begin position="102"/>
        <end position="125"/>
    </location>
</feature>
<protein>
    <submittedName>
        <fullName evidence="6">CvpA family protein</fullName>
    </submittedName>
</protein>
<comment type="subcellular location">
    <subcellularLocation>
        <location evidence="1">Membrane</location>
        <topology evidence="1">Multi-pass membrane protein</topology>
    </subcellularLocation>
</comment>
<evidence type="ECO:0000256" key="3">
    <source>
        <dbReference type="ARBA" id="ARBA00022989"/>
    </source>
</evidence>
<dbReference type="Proteomes" id="UP001269375">
    <property type="component" value="Unassembled WGS sequence"/>
</dbReference>
<feature type="transmembrane region" description="Helical" evidence="5">
    <location>
        <begin position="33"/>
        <end position="54"/>
    </location>
</feature>
<dbReference type="EMBL" id="JARWAO010000006">
    <property type="protein sequence ID" value="MDR5896687.1"/>
    <property type="molecule type" value="Genomic_DNA"/>
</dbReference>
<keyword evidence="3 5" id="KW-1133">Transmembrane helix</keyword>
<keyword evidence="7" id="KW-1185">Reference proteome</keyword>
<dbReference type="InterPro" id="IPR003825">
    <property type="entry name" value="Colicin-V_CvpA"/>
</dbReference>
<evidence type="ECO:0000256" key="4">
    <source>
        <dbReference type="ARBA" id="ARBA00023136"/>
    </source>
</evidence>
<evidence type="ECO:0000313" key="6">
    <source>
        <dbReference type="EMBL" id="MDR5896687.1"/>
    </source>
</evidence>
<evidence type="ECO:0000256" key="1">
    <source>
        <dbReference type="ARBA" id="ARBA00004141"/>
    </source>
</evidence>
<gene>
    <name evidence="6" type="ORF">QC825_11440</name>
</gene>
<dbReference type="PANTHER" id="PTHR36926">
    <property type="entry name" value="COLICIN V PRODUCTION PROTEIN"/>
    <property type="match status" value="1"/>
</dbReference>
<comment type="caution">
    <text evidence="6">The sequence shown here is derived from an EMBL/GenBank/DDBJ whole genome shotgun (WGS) entry which is preliminary data.</text>
</comment>
<evidence type="ECO:0000256" key="2">
    <source>
        <dbReference type="ARBA" id="ARBA00022692"/>
    </source>
</evidence>
<dbReference type="RefSeq" id="WP_251590140.1">
    <property type="nucleotide sequence ID" value="NZ_JAMLJI010000001.1"/>
</dbReference>